<evidence type="ECO:0000313" key="1">
    <source>
        <dbReference type="EMBL" id="KJF60266.1"/>
    </source>
</evidence>
<organism evidence="1 2">
    <name type="scientific">Coccidioides immitis (strain RS)</name>
    <name type="common">Valley fever fungus</name>
    <dbReference type="NCBI Taxonomy" id="246410"/>
    <lineage>
        <taxon>Eukaryota</taxon>
        <taxon>Fungi</taxon>
        <taxon>Dikarya</taxon>
        <taxon>Ascomycota</taxon>
        <taxon>Pezizomycotina</taxon>
        <taxon>Eurotiomycetes</taxon>
        <taxon>Eurotiomycetidae</taxon>
        <taxon>Onygenales</taxon>
        <taxon>Onygenaceae</taxon>
        <taxon>Coccidioides</taxon>
    </lineage>
</organism>
<dbReference type="RefSeq" id="XP_004445887.1">
    <property type="nucleotide sequence ID" value="XM_004445830.1"/>
</dbReference>
<dbReference type="AlphaFoldDB" id="A0A0D8JTI0"/>
<evidence type="ECO:0000313" key="2">
    <source>
        <dbReference type="Proteomes" id="UP000001261"/>
    </source>
</evidence>
<dbReference type="KEGG" id="cim:CIMG_12835"/>
<dbReference type="VEuPathDB" id="FungiDB:CIMG_12835"/>
<dbReference type="EMBL" id="GG704911">
    <property type="protein sequence ID" value="KJF60266.1"/>
    <property type="molecule type" value="Genomic_DNA"/>
</dbReference>
<protein>
    <submittedName>
        <fullName evidence="1">Uncharacterized protein</fullName>
    </submittedName>
</protein>
<dbReference type="Proteomes" id="UP000001261">
    <property type="component" value="Unassembled WGS sequence"/>
</dbReference>
<sequence>MGRVNSSISRIDVPFQQRGRYQITSDRSEPDPFPRAHTGILCCNLYMIIQFTQEALQKPPSIFDYMNISSSSSASKKTNTNPAVWIPNLIAQHTNGPLCRFENNTKLRTTWPMPSEELSTEPSGSSMLRPNCHTQYEPRIVAG</sequence>
<name>A0A0D8JTI0_COCIM</name>
<proteinExistence type="predicted"/>
<reference evidence="2" key="1">
    <citation type="journal article" date="2009" name="Genome Res.">
        <title>Comparative genomic analyses of the human fungal pathogens Coccidioides and their relatives.</title>
        <authorList>
            <person name="Sharpton T.J."/>
            <person name="Stajich J.E."/>
            <person name="Rounsley S.D."/>
            <person name="Gardner M.J."/>
            <person name="Wortman J.R."/>
            <person name="Jordar V.S."/>
            <person name="Maiti R."/>
            <person name="Kodira C.D."/>
            <person name="Neafsey D.E."/>
            <person name="Zeng Q."/>
            <person name="Hung C.-Y."/>
            <person name="McMahan C."/>
            <person name="Muszewska A."/>
            <person name="Grynberg M."/>
            <person name="Mandel M.A."/>
            <person name="Kellner E.M."/>
            <person name="Barker B.M."/>
            <person name="Galgiani J.N."/>
            <person name="Orbach M.J."/>
            <person name="Kirkland T.N."/>
            <person name="Cole G.T."/>
            <person name="Henn M.R."/>
            <person name="Birren B.W."/>
            <person name="Taylor J.W."/>
        </authorList>
    </citation>
    <scope>NUCLEOTIDE SEQUENCE [LARGE SCALE GENOMIC DNA]</scope>
    <source>
        <strain evidence="2">RS</strain>
    </source>
</reference>
<dbReference type="InParanoid" id="A0A0D8JTI0"/>
<accession>A0A0D8JTI0</accession>
<keyword evidence="2" id="KW-1185">Reference proteome</keyword>
<gene>
    <name evidence="1" type="ORF">CIMG_12835</name>
</gene>
<dbReference type="GeneID" id="24164462"/>
<reference evidence="2" key="2">
    <citation type="journal article" date="2010" name="Genome Res.">
        <title>Population genomic sequencing of Coccidioides fungi reveals recent hybridization and transposon control.</title>
        <authorList>
            <person name="Neafsey D.E."/>
            <person name="Barker B.M."/>
            <person name="Sharpton T.J."/>
            <person name="Stajich J.E."/>
            <person name="Park D.J."/>
            <person name="Whiston E."/>
            <person name="Hung C.-Y."/>
            <person name="McMahan C."/>
            <person name="White J."/>
            <person name="Sykes S."/>
            <person name="Heiman D."/>
            <person name="Young S."/>
            <person name="Zeng Q."/>
            <person name="Abouelleil A."/>
            <person name="Aftuck L."/>
            <person name="Bessette D."/>
            <person name="Brown A."/>
            <person name="FitzGerald M."/>
            <person name="Lui A."/>
            <person name="Macdonald J.P."/>
            <person name="Priest M."/>
            <person name="Orbach M.J."/>
            <person name="Galgiani J.N."/>
            <person name="Kirkland T.N."/>
            <person name="Cole G.T."/>
            <person name="Birren B.W."/>
            <person name="Henn M.R."/>
            <person name="Taylor J.W."/>
            <person name="Rounsley S.D."/>
        </authorList>
    </citation>
    <scope>GENOME REANNOTATION</scope>
    <source>
        <strain evidence="2">RS</strain>
    </source>
</reference>